<sequence length="120" mass="13247">MLEDVRMRRVGGSRVVYKEEVVRDAEEIIEVIREVSGGFTLLLVGRGGGKEMPLMSGLSAWSEYPQLGIIGDLLASTDFGSRVSTLVVQQQRWVAGNRLSENAGISKHAVPREEDEDEDD</sequence>
<keyword evidence="3" id="KW-0630">Potassium</keyword>
<protein>
    <submittedName>
        <fullName evidence="6">Cation/H(+) antiporter 4</fullName>
    </submittedName>
</protein>
<comment type="caution">
    <text evidence="6">The sequence shown here is derived from an EMBL/GenBank/DDBJ whole genome shotgun (WGS) entry which is preliminary data.</text>
</comment>
<dbReference type="InterPro" id="IPR050794">
    <property type="entry name" value="CPA2_transporter"/>
</dbReference>
<dbReference type="Proteomes" id="UP001412067">
    <property type="component" value="Unassembled WGS sequence"/>
</dbReference>
<evidence type="ECO:0000259" key="5">
    <source>
        <dbReference type="Pfam" id="PF23259"/>
    </source>
</evidence>
<evidence type="ECO:0000256" key="3">
    <source>
        <dbReference type="ARBA" id="ARBA00022958"/>
    </source>
</evidence>
<evidence type="ECO:0000256" key="4">
    <source>
        <dbReference type="ARBA" id="ARBA00023065"/>
    </source>
</evidence>
<evidence type="ECO:0000313" key="7">
    <source>
        <dbReference type="Proteomes" id="UP001412067"/>
    </source>
</evidence>
<keyword evidence="2" id="KW-0633">Potassium transport</keyword>
<name>A0ABR2M3N3_9ASPA</name>
<evidence type="ECO:0000256" key="1">
    <source>
        <dbReference type="ARBA" id="ARBA00022448"/>
    </source>
</evidence>
<evidence type="ECO:0000313" key="6">
    <source>
        <dbReference type="EMBL" id="KAK8958638.1"/>
    </source>
</evidence>
<reference evidence="6 7" key="1">
    <citation type="journal article" date="2022" name="Nat. Plants">
        <title>Genomes of leafy and leafless Platanthera orchids illuminate the evolution of mycoheterotrophy.</title>
        <authorList>
            <person name="Li M.H."/>
            <person name="Liu K.W."/>
            <person name="Li Z."/>
            <person name="Lu H.C."/>
            <person name="Ye Q.L."/>
            <person name="Zhang D."/>
            <person name="Wang J.Y."/>
            <person name="Li Y.F."/>
            <person name="Zhong Z.M."/>
            <person name="Liu X."/>
            <person name="Yu X."/>
            <person name="Liu D.K."/>
            <person name="Tu X.D."/>
            <person name="Liu B."/>
            <person name="Hao Y."/>
            <person name="Liao X.Y."/>
            <person name="Jiang Y.T."/>
            <person name="Sun W.H."/>
            <person name="Chen J."/>
            <person name="Chen Y.Q."/>
            <person name="Ai Y."/>
            <person name="Zhai J.W."/>
            <person name="Wu S.S."/>
            <person name="Zhou Z."/>
            <person name="Hsiao Y.Y."/>
            <person name="Wu W.L."/>
            <person name="Chen Y.Y."/>
            <person name="Lin Y.F."/>
            <person name="Hsu J.L."/>
            <person name="Li C.Y."/>
            <person name="Wang Z.W."/>
            <person name="Zhao X."/>
            <person name="Zhong W.Y."/>
            <person name="Ma X.K."/>
            <person name="Ma L."/>
            <person name="Huang J."/>
            <person name="Chen G.Z."/>
            <person name="Huang M.Z."/>
            <person name="Huang L."/>
            <person name="Peng D.H."/>
            <person name="Luo Y.B."/>
            <person name="Zou S.Q."/>
            <person name="Chen S.P."/>
            <person name="Lan S."/>
            <person name="Tsai W.C."/>
            <person name="Van de Peer Y."/>
            <person name="Liu Z.J."/>
        </authorList>
    </citation>
    <scope>NUCLEOTIDE SEQUENCE [LARGE SCALE GENOMIC DNA]</scope>
    <source>
        <strain evidence="6">Lor288</strain>
    </source>
</reference>
<feature type="domain" description="Cation/H(+) antiporter C-terminal" evidence="5">
    <location>
        <begin position="16"/>
        <end position="91"/>
    </location>
</feature>
<dbReference type="EMBL" id="JBBWWR010000012">
    <property type="protein sequence ID" value="KAK8958638.1"/>
    <property type="molecule type" value="Genomic_DNA"/>
</dbReference>
<keyword evidence="1" id="KW-0813">Transport</keyword>
<proteinExistence type="predicted"/>
<evidence type="ECO:0000256" key="2">
    <source>
        <dbReference type="ARBA" id="ARBA00022538"/>
    </source>
</evidence>
<keyword evidence="7" id="KW-1185">Reference proteome</keyword>
<dbReference type="InterPro" id="IPR057290">
    <property type="entry name" value="CHX17_C"/>
</dbReference>
<keyword evidence="4" id="KW-0406">Ion transport</keyword>
<accession>A0ABR2M3N3</accession>
<dbReference type="PANTHER" id="PTHR32468">
    <property type="entry name" value="CATION/H + ANTIPORTER"/>
    <property type="match status" value="1"/>
</dbReference>
<gene>
    <name evidence="6" type="primary">CHX4</name>
    <name evidence="6" type="ORF">KSP40_PGU002930</name>
</gene>
<organism evidence="6 7">
    <name type="scientific">Platanthera guangdongensis</name>
    <dbReference type="NCBI Taxonomy" id="2320717"/>
    <lineage>
        <taxon>Eukaryota</taxon>
        <taxon>Viridiplantae</taxon>
        <taxon>Streptophyta</taxon>
        <taxon>Embryophyta</taxon>
        <taxon>Tracheophyta</taxon>
        <taxon>Spermatophyta</taxon>
        <taxon>Magnoliopsida</taxon>
        <taxon>Liliopsida</taxon>
        <taxon>Asparagales</taxon>
        <taxon>Orchidaceae</taxon>
        <taxon>Orchidoideae</taxon>
        <taxon>Orchideae</taxon>
        <taxon>Orchidinae</taxon>
        <taxon>Platanthera</taxon>
    </lineage>
</organism>
<dbReference type="PANTHER" id="PTHR32468:SF102">
    <property type="entry name" value="OS08G0117800 PROTEIN"/>
    <property type="match status" value="1"/>
</dbReference>
<dbReference type="Pfam" id="PF23259">
    <property type="entry name" value="CHX17_C"/>
    <property type="match status" value="1"/>
</dbReference>